<accession>A0A2G8TDF5</accession>
<evidence type="ECO:0000313" key="2">
    <source>
        <dbReference type="Proteomes" id="UP000230390"/>
    </source>
</evidence>
<dbReference type="OrthoDB" id="7204652at2"/>
<sequence length="214" mass="22621">MLALLAACGSTNTYLANKTSTVEMYHIFDIRTTAGTATVAKAAADGLGQNSNAVDTKTPLQMGVAVPATPGRFTLVDMGAKMAGTGIGAMMQMAAMQNGGVGMKTANCEGAVWTARAQRTISGSSNLTLYGCLYRYQKGFHLDTYAVFQKVEGGLQQVTRDIAFKMVGTPEEWVNKTILDMVRSIESGANAKVTHLEGQPELGAEPGIAKFGQR</sequence>
<proteinExistence type="predicted"/>
<comment type="caution">
    <text evidence="1">The sequence shown here is derived from an EMBL/GenBank/DDBJ whole genome shotgun (WGS) entry which is preliminary data.</text>
</comment>
<gene>
    <name evidence="1" type="ORF">CR105_16770</name>
</gene>
<dbReference type="Proteomes" id="UP000230390">
    <property type="component" value="Unassembled WGS sequence"/>
</dbReference>
<keyword evidence="2" id="KW-1185">Reference proteome</keyword>
<organism evidence="1 2">
    <name type="scientific">Massilia eurypsychrophila</name>
    <dbReference type="NCBI Taxonomy" id="1485217"/>
    <lineage>
        <taxon>Bacteria</taxon>
        <taxon>Pseudomonadati</taxon>
        <taxon>Pseudomonadota</taxon>
        <taxon>Betaproteobacteria</taxon>
        <taxon>Burkholderiales</taxon>
        <taxon>Oxalobacteraceae</taxon>
        <taxon>Telluria group</taxon>
        <taxon>Massilia</taxon>
    </lineage>
</organism>
<name>A0A2G8TDF5_9BURK</name>
<protein>
    <submittedName>
        <fullName evidence="1">Uncharacterized protein</fullName>
    </submittedName>
</protein>
<reference evidence="1 2" key="1">
    <citation type="submission" date="2017-10" db="EMBL/GenBank/DDBJ databases">
        <title>Massilia psychrophilum sp. nov., a novel purple-pigmented bacterium isolated from Tianshan glacier, Xinjiang Municipality, China.</title>
        <authorList>
            <person name="Wang H."/>
        </authorList>
    </citation>
    <scope>NUCLEOTIDE SEQUENCE [LARGE SCALE GENOMIC DNA]</scope>
    <source>
        <strain evidence="1 2">JCM 30074</strain>
    </source>
</reference>
<evidence type="ECO:0000313" key="1">
    <source>
        <dbReference type="EMBL" id="PIL44024.1"/>
    </source>
</evidence>
<dbReference type="AlphaFoldDB" id="A0A2G8TDF5"/>
<dbReference type="EMBL" id="PDOC01000010">
    <property type="protein sequence ID" value="PIL44024.1"/>
    <property type="molecule type" value="Genomic_DNA"/>
</dbReference>